<evidence type="ECO:0000313" key="1">
    <source>
        <dbReference type="EMBL" id="MBO3733819.1"/>
    </source>
</evidence>
<organism evidence="1 2">
    <name type="scientific">Glycomyces niveus</name>
    <dbReference type="NCBI Taxonomy" id="2820287"/>
    <lineage>
        <taxon>Bacteria</taxon>
        <taxon>Bacillati</taxon>
        <taxon>Actinomycetota</taxon>
        <taxon>Actinomycetes</taxon>
        <taxon>Glycomycetales</taxon>
        <taxon>Glycomycetaceae</taxon>
        <taxon>Glycomyces</taxon>
    </lineage>
</organism>
<name>A0ABS3U4W1_9ACTN</name>
<protein>
    <recommendedName>
        <fullName evidence="3">DUF397 domain-containing protein</fullName>
    </recommendedName>
</protein>
<proteinExistence type="predicted"/>
<dbReference type="EMBL" id="JAGFNP010000006">
    <property type="protein sequence ID" value="MBO3733819.1"/>
    <property type="molecule type" value="Genomic_DNA"/>
</dbReference>
<evidence type="ECO:0008006" key="3">
    <source>
        <dbReference type="Google" id="ProtNLM"/>
    </source>
</evidence>
<dbReference type="Proteomes" id="UP000681341">
    <property type="component" value="Unassembled WGS sequence"/>
</dbReference>
<dbReference type="RefSeq" id="WP_208496775.1">
    <property type="nucleotide sequence ID" value="NZ_JAGFNP010000006.1"/>
</dbReference>
<gene>
    <name evidence="1" type="ORF">J5V16_13410</name>
</gene>
<sequence length="51" mass="5926">MAQPLDPPSPEPLNAIHEVRADGRRRLVAAAWQIEPKAWKHFTDLLQERRL</sequence>
<accession>A0ABS3U4W1</accession>
<evidence type="ECO:0000313" key="2">
    <source>
        <dbReference type="Proteomes" id="UP000681341"/>
    </source>
</evidence>
<keyword evidence="2" id="KW-1185">Reference proteome</keyword>
<reference evidence="1 2" key="1">
    <citation type="submission" date="2021-03" db="EMBL/GenBank/DDBJ databases">
        <title>Glycomyces sp. nov., a novel actinomycete isolated from soil.</title>
        <authorList>
            <person name="Yang X."/>
            <person name="Xu X."/>
        </authorList>
    </citation>
    <scope>NUCLEOTIDE SEQUENCE [LARGE SCALE GENOMIC DNA]</scope>
    <source>
        <strain evidence="1 2">NEAU-S30</strain>
    </source>
</reference>
<comment type="caution">
    <text evidence="1">The sequence shown here is derived from an EMBL/GenBank/DDBJ whole genome shotgun (WGS) entry which is preliminary data.</text>
</comment>